<dbReference type="EMBL" id="QJKJ01002026">
    <property type="protein sequence ID" value="RDY04730.1"/>
    <property type="molecule type" value="Genomic_DNA"/>
</dbReference>
<gene>
    <name evidence="1" type="ORF">CR513_11529</name>
</gene>
<name>A0A371HPK5_MUCPR</name>
<accession>A0A371HPK5</accession>
<evidence type="ECO:0000313" key="2">
    <source>
        <dbReference type="Proteomes" id="UP000257109"/>
    </source>
</evidence>
<keyword evidence="2" id="KW-1185">Reference proteome</keyword>
<dbReference type="AlphaFoldDB" id="A0A371HPK5"/>
<evidence type="ECO:0000313" key="1">
    <source>
        <dbReference type="EMBL" id="RDY04730.1"/>
    </source>
</evidence>
<reference evidence="1" key="1">
    <citation type="submission" date="2018-05" db="EMBL/GenBank/DDBJ databases">
        <title>Draft genome of Mucuna pruriens seed.</title>
        <authorList>
            <person name="Nnadi N.E."/>
            <person name="Vos R."/>
            <person name="Hasami M.H."/>
            <person name="Devisetty U.K."/>
            <person name="Aguiy J.C."/>
        </authorList>
    </citation>
    <scope>NUCLEOTIDE SEQUENCE [LARGE SCALE GENOMIC DNA]</scope>
    <source>
        <strain evidence="1">JCA_2017</strain>
    </source>
</reference>
<comment type="caution">
    <text evidence="1">The sequence shown here is derived from an EMBL/GenBank/DDBJ whole genome shotgun (WGS) entry which is preliminary data.</text>
</comment>
<sequence length="59" mass="6816">MKTSGSTSKLHSRWEGPFVITNNYKMNAPTAPSRSMGTNLNFFIIKVQHHQQATWRPFH</sequence>
<organism evidence="1 2">
    <name type="scientific">Mucuna pruriens</name>
    <name type="common">Velvet bean</name>
    <name type="synonym">Dolichos pruriens</name>
    <dbReference type="NCBI Taxonomy" id="157652"/>
    <lineage>
        <taxon>Eukaryota</taxon>
        <taxon>Viridiplantae</taxon>
        <taxon>Streptophyta</taxon>
        <taxon>Embryophyta</taxon>
        <taxon>Tracheophyta</taxon>
        <taxon>Spermatophyta</taxon>
        <taxon>Magnoliopsida</taxon>
        <taxon>eudicotyledons</taxon>
        <taxon>Gunneridae</taxon>
        <taxon>Pentapetalae</taxon>
        <taxon>rosids</taxon>
        <taxon>fabids</taxon>
        <taxon>Fabales</taxon>
        <taxon>Fabaceae</taxon>
        <taxon>Papilionoideae</taxon>
        <taxon>50 kb inversion clade</taxon>
        <taxon>NPAAA clade</taxon>
        <taxon>indigoferoid/millettioid clade</taxon>
        <taxon>Phaseoleae</taxon>
        <taxon>Mucuna</taxon>
    </lineage>
</organism>
<proteinExistence type="predicted"/>
<protein>
    <submittedName>
        <fullName evidence="1">Uncharacterized protein</fullName>
    </submittedName>
</protein>
<feature type="non-terminal residue" evidence="1">
    <location>
        <position position="1"/>
    </location>
</feature>
<dbReference type="Proteomes" id="UP000257109">
    <property type="component" value="Unassembled WGS sequence"/>
</dbReference>